<feature type="transmembrane region" description="Helical" evidence="5">
    <location>
        <begin position="264"/>
        <end position="283"/>
    </location>
</feature>
<evidence type="ECO:0000256" key="4">
    <source>
        <dbReference type="ARBA" id="ARBA00023136"/>
    </source>
</evidence>
<keyword evidence="9" id="KW-1185">Reference proteome</keyword>
<dbReference type="SUPFAM" id="SSF90112">
    <property type="entry name" value="Neurotransmitter-gated ion-channel transmembrane pore"/>
    <property type="match status" value="1"/>
</dbReference>
<organism evidence="8 9">
    <name type="scientific">Pinctada imbricata</name>
    <name type="common">Atlantic pearl-oyster</name>
    <name type="synonym">Pinctada martensii</name>
    <dbReference type="NCBI Taxonomy" id="66713"/>
    <lineage>
        <taxon>Eukaryota</taxon>
        <taxon>Metazoa</taxon>
        <taxon>Spiralia</taxon>
        <taxon>Lophotrochozoa</taxon>
        <taxon>Mollusca</taxon>
        <taxon>Bivalvia</taxon>
        <taxon>Autobranchia</taxon>
        <taxon>Pteriomorphia</taxon>
        <taxon>Pterioida</taxon>
        <taxon>Pterioidea</taxon>
        <taxon>Pteriidae</taxon>
        <taxon>Pinctada</taxon>
    </lineage>
</organism>
<sequence>MVTLFFLCSVLLISSTKGQSKADVQNVFTEIFTTNAYDKRILPLEYHNDSLFLDISFNFLGINEINELEEKFVTIGYLQIEWTDLGLTWDSSVHNGLSKIFVPQNDIWKPDIVLQNGFQRFVEMGGKFYYIQVENEGQVTWTPFQVFESRCSLDITYYPFDKQTCHIVFIVWTHTLEEIAIEKSKHGITYDDEFQENSVWDIEEITHEVSKETRESRITFTFKLKRKPLFYVINFILPIIFLGLLNGLVFVIPCESGEKTGYSVTVFLSLAVFLTIISTVLPSNSENTSILGVFLLLQIILGVVVLFITTIQLRLCHRGESKVTGIYKTFLRITFRLQCSLKRNKIQSEGEKNGDSNDENNMDELTDDITWRKVAAGIDFVCFWTFLFMYCLMTLITFSYMLSSFY</sequence>
<dbReference type="GO" id="GO:0005230">
    <property type="term" value="F:extracellular ligand-gated monoatomic ion channel activity"/>
    <property type="evidence" value="ECO:0007669"/>
    <property type="project" value="InterPro"/>
</dbReference>
<comment type="caution">
    <text evidence="8">The sequence shown here is derived from an EMBL/GenBank/DDBJ whole genome shotgun (WGS) entry which is preliminary data.</text>
</comment>
<dbReference type="PANTHER" id="PTHR18945">
    <property type="entry name" value="NEUROTRANSMITTER GATED ION CHANNEL"/>
    <property type="match status" value="1"/>
</dbReference>
<evidence type="ECO:0000256" key="1">
    <source>
        <dbReference type="ARBA" id="ARBA00004141"/>
    </source>
</evidence>
<dbReference type="InterPro" id="IPR038050">
    <property type="entry name" value="Neuro_actylchol_rec"/>
</dbReference>
<keyword evidence="5" id="KW-0407">Ion channel</keyword>
<dbReference type="EMBL" id="VSWD01000008">
    <property type="protein sequence ID" value="KAK3095160.1"/>
    <property type="molecule type" value="Genomic_DNA"/>
</dbReference>
<keyword evidence="4 5" id="KW-0472">Membrane</keyword>
<proteinExistence type="inferred from homology"/>
<keyword evidence="5" id="KW-0813">Transport</keyword>
<feature type="transmembrane region" description="Helical" evidence="5">
    <location>
        <begin position="229"/>
        <end position="252"/>
    </location>
</feature>
<feature type="chain" id="PRO_5041515290" evidence="5">
    <location>
        <begin position="19"/>
        <end position="406"/>
    </location>
</feature>
<keyword evidence="2 5" id="KW-0812">Transmembrane</keyword>
<gene>
    <name evidence="8" type="ORF">FSP39_010894</name>
</gene>
<dbReference type="InterPro" id="IPR036734">
    <property type="entry name" value="Neur_chan_lig-bd_sf"/>
</dbReference>
<dbReference type="InterPro" id="IPR006202">
    <property type="entry name" value="Neur_chan_lig-bd"/>
</dbReference>
<evidence type="ECO:0000256" key="5">
    <source>
        <dbReference type="RuleBase" id="RU000687"/>
    </source>
</evidence>
<name>A0AA89BTF9_PINIB</name>
<dbReference type="Gene3D" id="2.70.170.10">
    <property type="entry name" value="Neurotransmitter-gated ion-channel ligand-binding domain"/>
    <property type="match status" value="1"/>
</dbReference>
<comment type="subcellular location">
    <subcellularLocation>
        <location evidence="1">Membrane</location>
        <topology evidence="1">Multi-pass membrane protein</topology>
    </subcellularLocation>
</comment>
<dbReference type="SUPFAM" id="SSF63712">
    <property type="entry name" value="Nicotinic receptor ligand binding domain-like"/>
    <property type="match status" value="1"/>
</dbReference>
<dbReference type="InterPro" id="IPR006201">
    <property type="entry name" value="Neur_channel"/>
</dbReference>
<protein>
    <submittedName>
        <fullName evidence="8">Uncharacterized protein</fullName>
    </submittedName>
</protein>
<dbReference type="Proteomes" id="UP001186944">
    <property type="component" value="Unassembled WGS sequence"/>
</dbReference>
<dbReference type="GO" id="GO:0004888">
    <property type="term" value="F:transmembrane signaling receptor activity"/>
    <property type="evidence" value="ECO:0007669"/>
    <property type="project" value="InterPro"/>
</dbReference>
<dbReference type="InterPro" id="IPR036719">
    <property type="entry name" value="Neuro-gated_channel_TM_sf"/>
</dbReference>
<feature type="domain" description="Neurotransmitter-gated ion-channel transmembrane" evidence="7">
    <location>
        <begin position="236"/>
        <end position="343"/>
    </location>
</feature>
<comment type="similarity">
    <text evidence="5">Belongs to the ligand-gated ion channel (TC 1.A.9) family.</text>
</comment>
<dbReference type="Gene3D" id="1.20.58.390">
    <property type="entry name" value="Neurotransmitter-gated ion-channel transmembrane domain"/>
    <property type="match status" value="1"/>
</dbReference>
<keyword evidence="3 5" id="KW-1133">Transmembrane helix</keyword>
<dbReference type="Pfam" id="PF02931">
    <property type="entry name" value="Neur_chan_LBD"/>
    <property type="match status" value="1"/>
</dbReference>
<feature type="domain" description="Neurotransmitter-gated ion-channel ligand-binding" evidence="6">
    <location>
        <begin position="29"/>
        <end position="228"/>
    </location>
</feature>
<keyword evidence="5" id="KW-0406">Ion transport</keyword>
<reference evidence="8" key="1">
    <citation type="submission" date="2019-08" db="EMBL/GenBank/DDBJ databases">
        <title>The improved chromosome-level genome for the pearl oyster Pinctada fucata martensii using PacBio sequencing and Hi-C.</title>
        <authorList>
            <person name="Zheng Z."/>
        </authorList>
    </citation>
    <scope>NUCLEOTIDE SEQUENCE</scope>
    <source>
        <strain evidence="8">ZZ-2019</strain>
        <tissue evidence="8">Adductor muscle</tissue>
    </source>
</reference>
<evidence type="ECO:0000313" key="8">
    <source>
        <dbReference type="EMBL" id="KAK3095160.1"/>
    </source>
</evidence>
<dbReference type="CDD" id="cd18989">
    <property type="entry name" value="LGIC_ECD_cation"/>
    <property type="match status" value="1"/>
</dbReference>
<dbReference type="FunFam" id="2.70.170.10:FF:000028">
    <property type="entry name" value="AcetylCholine Receptor"/>
    <property type="match status" value="1"/>
</dbReference>
<dbReference type="InterPro" id="IPR018000">
    <property type="entry name" value="Neurotransmitter_ion_chnl_CS"/>
</dbReference>
<dbReference type="PRINTS" id="PR00252">
    <property type="entry name" value="NRIONCHANNEL"/>
</dbReference>
<feature type="signal peptide" evidence="5">
    <location>
        <begin position="1"/>
        <end position="18"/>
    </location>
</feature>
<dbReference type="AlphaFoldDB" id="A0AA89BTF9"/>
<evidence type="ECO:0000256" key="2">
    <source>
        <dbReference type="ARBA" id="ARBA00022692"/>
    </source>
</evidence>
<evidence type="ECO:0000313" key="9">
    <source>
        <dbReference type="Proteomes" id="UP001186944"/>
    </source>
</evidence>
<dbReference type="Pfam" id="PF02932">
    <property type="entry name" value="Neur_chan_memb"/>
    <property type="match status" value="1"/>
</dbReference>
<dbReference type="CDD" id="cd19051">
    <property type="entry name" value="LGIC_TM_cation"/>
    <property type="match status" value="1"/>
</dbReference>
<accession>A0AA89BTF9</accession>
<feature type="transmembrane region" description="Helical" evidence="5">
    <location>
        <begin position="381"/>
        <end position="402"/>
    </location>
</feature>
<feature type="transmembrane region" description="Helical" evidence="5">
    <location>
        <begin position="289"/>
        <end position="308"/>
    </location>
</feature>
<dbReference type="GO" id="GO:0016020">
    <property type="term" value="C:membrane"/>
    <property type="evidence" value="ECO:0007669"/>
    <property type="project" value="UniProtKB-SubCell"/>
</dbReference>
<evidence type="ECO:0000256" key="3">
    <source>
        <dbReference type="ARBA" id="ARBA00022989"/>
    </source>
</evidence>
<dbReference type="InterPro" id="IPR006029">
    <property type="entry name" value="Neurotrans-gated_channel_TM"/>
</dbReference>
<dbReference type="PROSITE" id="PS00236">
    <property type="entry name" value="NEUROTR_ION_CHANNEL"/>
    <property type="match status" value="1"/>
</dbReference>
<keyword evidence="5" id="KW-0732">Signal</keyword>
<evidence type="ECO:0000259" key="6">
    <source>
        <dbReference type="Pfam" id="PF02931"/>
    </source>
</evidence>
<evidence type="ECO:0000259" key="7">
    <source>
        <dbReference type="Pfam" id="PF02932"/>
    </source>
</evidence>